<evidence type="ECO:0000313" key="1">
    <source>
        <dbReference type="EMBL" id="QNN62440.1"/>
    </source>
</evidence>
<dbReference type="RefSeq" id="WP_187554910.1">
    <property type="nucleotide sequence ID" value="NZ_CP060716.1"/>
</dbReference>
<keyword evidence="2" id="KW-1185">Reference proteome</keyword>
<accession>A0A7G9S3L5</accession>
<dbReference type="AlphaFoldDB" id="A0A7G9S3L5"/>
<protein>
    <submittedName>
        <fullName evidence="1">Uncharacterized protein</fullName>
    </submittedName>
</protein>
<dbReference type="Proteomes" id="UP000515934">
    <property type="component" value="Chromosome"/>
</dbReference>
<evidence type="ECO:0000313" key="2">
    <source>
        <dbReference type="Proteomes" id="UP000515934"/>
    </source>
</evidence>
<organism evidence="1 2">
    <name type="scientific">Leucobacter denitrificans</name>
    <dbReference type="NCBI Taxonomy" id="683042"/>
    <lineage>
        <taxon>Bacteria</taxon>
        <taxon>Bacillati</taxon>
        <taxon>Actinomycetota</taxon>
        <taxon>Actinomycetes</taxon>
        <taxon>Micrococcales</taxon>
        <taxon>Microbacteriaceae</taxon>
        <taxon>Leucobacter</taxon>
    </lineage>
</organism>
<reference evidence="1 2" key="1">
    <citation type="submission" date="2020-08" db="EMBL/GenBank/DDBJ databases">
        <title>Genome sequence of Leucobacter denitrificans KACC 14055T.</title>
        <authorList>
            <person name="Hyun D.-W."/>
            <person name="Bae J.-W."/>
        </authorList>
    </citation>
    <scope>NUCLEOTIDE SEQUENCE [LARGE SCALE GENOMIC DNA]</scope>
    <source>
        <strain evidence="1 2">KACC 14055</strain>
    </source>
</reference>
<dbReference type="KEGG" id="ldn:H9L06_09255"/>
<gene>
    <name evidence="1" type="ORF">H9L06_09255</name>
</gene>
<sequence>MNLTTERLIKLRADAQLERDTFLEHRVRMGEDPSVAYDLVPQVDELVVLTLRDEMLEERGQLAEYELARLAASSGSADADVHRANADRVEFELLREIAESVPELTVAVWRSADRLDL</sequence>
<name>A0A7G9S3L5_9MICO</name>
<dbReference type="EMBL" id="CP060716">
    <property type="protein sequence ID" value="QNN62440.1"/>
    <property type="molecule type" value="Genomic_DNA"/>
</dbReference>
<proteinExistence type="predicted"/>